<keyword evidence="2" id="KW-1133">Transmembrane helix</keyword>
<organism evidence="4 5">
    <name type="scientific">Tilletia horrida</name>
    <dbReference type="NCBI Taxonomy" id="155126"/>
    <lineage>
        <taxon>Eukaryota</taxon>
        <taxon>Fungi</taxon>
        <taxon>Dikarya</taxon>
        <taxon>Basidiomycota</taxon>
        <taxon>Ustilaginomycotina</taxon>
        <taxon>Exobasidiomycetes</taxon>
        <taxon>Tilletiales</taxon>
        <taxon>Tilletiaceae</taxon>
        <taxon>Tilletia</taxon>
    </lineage>
</organism>
<protein>
    <recommendedName>
        <fullName evidence="3">GH16 domain-containing protein</fullName>
    </recommendedName>
</protein>
<dbReference type="GO" id="GO:0005975">
    <property type="term" value="P:carbohydrate metabolic process"/>
    <property type="evidence" value="ECO:0007669"/>
    <property type="project" value="InterPro"/>
</dbReference>
<dbReference type="Proteomes" id="UP001176521">
    <property type="component" value="Unassembled WGS sequence"/>
</dbReference>
<dbReference type="PANTHER" id="PTHR38121:SF2">
    <property type="entry name" value="ACYLTRANSFERASE 3 DOMAIN-CONTAINING PROTEIN"/>
    <property type="match status" value="1"/>
</dbReference>
<keyword evidence="2" id="KW-0812">Transmembrane</keyword>
<dbReference type="PANTHER" id="PTHR38121">
    <property type="entry name" value="GH16 DOMAIN-CONTAINING PROTEIN"/>
    <property type="match status" value="1"/>
</dbReference>
<dbReference type="EMBL" id="JAPDMQ010000256">
    <property type="protein sequence ID" value="KAK0529004.1"/>
    <property type="molecule type" value="Genomic_DNA"/>
</dbReference>
<comment type="caution">
    <text evidence="4">The sequence shown here is derived from an EMBL/GenBank/DDBJ whole genome shotgun (WGS) entry which is preliminary data.</text>
</comment>
<dbReference type="GO" id="GO:0004553">
    <property type="term" value="F:hydrolase activity, hydrolyzing O-glycosyl compounds"/>
    <property type="evidence" value="ECO:0007669"/>
    <property type="project" value="InterPro"/>
</dbReference>
<proteinExistence type="predicted"/>
<evidence type="ECO:0000256" key="1">
    <source>
        <dbReference type="SAM" id="MobiDB-lite"/>
    </source>
</evidence>
<dbReference type="PROSITE" id="PS51762">
    <property type="entry name" value="GH16_2"/>
    <property type="match status" value="1"/>
</dbReference>
<name>A0AAN6GEG4_9BASI</name>
<feature type="transmembrane region" description="Helical" evidence="2">
    <location>
        <begin position="369"/>
        <end position="388"/>
    </location>
</feature>
<dbReference type="Pfam" id="PF00722">
    <property type="entry name" value="Glyco_hydro_16"/>
    <property type="match status" value="1"/>
</dbReference>
<evidence type="ECO:0000313" key="4">
    <source>
        <dbReference type="EMBL" id="KAK0529004.1"/>
    </source>
</evidence>
<sequence length="389" mass="41577">MASSSSSASSPSSSASSSSPSRRRPGTSSYLTIAGLALLLAAAAPLATRAHPSLNADLISQHQQQQQYNRRQSASQITSANSTAQVAALCDCGFIDLTEGADPTQVWTSLWKADFANMRSKDLGNGFRFMRNEIQRANSDMSRAFDPGNAGLCNGGLCLTVEPASKNKIPSAGVYTKDTNLHFGNYYAEVKIPATVGTVSAFYIYKSDINEVDMEYNNPTGAANASIKDTVKPQIYTGTLADPATYKKTYAPPGVDMTQDFHTWSFQWSPTQVAYGLDGDFANVITVNVPQQPGVLSFSHWSDGNPSYSGGPPVESTVLTFRRAWAFWNDSTLPPLPCKLSTAPCKLDARIPTGSTDDAISSARRMKQAVGAVPLLSLVLVTATFLALA</sequence>
<dbReference type="InterPro" id="IPR000757">
    <property type="entry name" value="Beta-glucanase-like"/>
</dbReference>
<reference evidence="4" key="1">
    <citation type="journal article" date="2023" name="PhytoFront">
        <title>Draft Genome Resources of Seven Strains of Tilletia horrida, Causal Agent of Kernel Smut of Rice.</title>
        <authorList>
            <person name="Khanal S."/>
            <person name="Antony Babu S."/>
            <person name="Zhou X.G."/>
        </authorList>
    </citation>
    <scope>NUCLEOTIDE SEQUENCE</scope>
    <source>
        <strain evidence="4">TX3</strain>
    </source>
</reference>
<feature type="compositionally biased region" description="Low complexity" evidence="1">
    <location>
        <begin position="1"/>
        <end position="20"/>
    </location>
</feature>
<feature type="domain" description="GH16" evidence="3">
    <location>
        <begin position="97"/>
        <end position="330"/>
    </location>
</feature>
<evidence type="ECO:0000313" key="5">
    <source>
        <dbReference type="Proteomes" id="UP001176521"/>
    </source>
</evidence>
<dbReference type="Gene3D" id="2.60.120.200">
    <property type="match status" value="1"/>
</dbReference>
<keyword evidence="5" id="KW-1185">Reference proteome</keyword>
<keyword evidence="2" id="KW-0472">Membrane</keyword>
<dbReference type="AlphaFoldDB" id="A0AAN6GEG4"/>
<dbReference type="SUPFAM" id="SSF49899">
    <property type="entry name" value="Concanavalin A-like lectins/glucanases"/>
    <property type="match status" value="1"/>
</dbReference>
<accession>A0AAN6GEG4</accession>
<dbReference type="CDD" id="cd00413">
    <property type="entry name" value="Glyco_hydrolase_16"/>
    <property type="match status" value="1"/>
</dbReference>
<feature type="region of interest" description="Disordered" evidence="1">
    <location>
        <begin position="1"/>
        <end position="26"/>
    </location>
</feature>
<dbReference type="InterPro" id="IPR013320">
    <property type="entry name" value="ConA-like_dom_sf"/>
</dbReference>
<gene>
    <name evidence="4" type="ORF">OC842_004378</name>
</gene>
<evidence type="ECO:0000259" key="3">
    <source>
        <dbReference type="PROSITE" id="PS51762"/>
    </source>
</evidence>
<evidence type="ECO:0000256" key="2">
    <source>
        <dbReference type="SAM" id="Phobius"/>
    </source>
</evidence>